<name>A0AA38C2T4_TAXCH</name>
<evidence type="ECO:0000313" key="2">
    <source>
        <dbReference type="Proteomes" id="UP000824469"/>
    </source>
</evidence>
<sequence length="73" mass="8298">GYGCKAVDCIRIIASTECLTVAMTVTEQNHPREPTDGSYHGYIYKFKRVVLKFLIKFEKPLLLFSLFALANNL</sequence>
<feature type="non-terminal residue" evidence="1">
    <location>
        <position position="1"/>
    </location>
</feature>
<comment type="caution">
    <text evidence="1">The sequence shown here is derived from an EMBL/GenBank/DDBJ whole genome shotgun (WGS) entry which is preliminary data.</text>
</comment>
<reference evidence="1 2" key="1">
    <citation type="journal article" date="2021" name="Nat. Plants">
        <title>The Taxus genome provides insights into paclitaxel biosynthesis.</title>
        <authorList>
            <person name="Xiong X."/>
            <person name="Gou J."/>
            <person name="Liao Q."/>
            <person name="Li Y."/>
            <person name="Zhou Q."/>
            <person name="Bi G."/>
            <person name="Li C."/>
            <person name="Du R."/>
            <person name="Wang X."/>
            <person name="Sun T."/>
            <person name="Guo L."/>
            <person name="Liang H."/>
            <person name="Lu P."/>
            <person name="Wu Y."/>
            <person name="Zhang Z."/>
            <person name="Ro D.K."/>
            <person name="Shang Y."/>
            <person name="Huang S."/>
            <person name="Yan J."/>
        </authorList>
    </citation>
    <scope>NUCLEOTIDE SEQUENCE [LARGE SCALE GENOMIC DNA]</scope>
    <source>
        <strain evidence="1">Ta-2019</strain>
    </source>
</reference>
<proteinExistence type="predicted"/>
<dbReference type="Proteomes" id="UP000824469">
    <property type="component" value="Unassembled WGS sequence"/>
</dbReference>
<protein>
    <submittedName>
        <fullName evidence="1">Uncharacterized protein</fullName>
    </submittedName>
</protein>
<evidence type="ECO:0000313" key="1">
    <source>
        <dbReference type="EMBL" id="KAH9290039.1"/>
    </source>
</evidence>
<keyword evidence="2" id="KW-1185">Reference proteome</keyword>
<gene>
    <name evidence="1" type="ORF">KI387_034156</name>
</gene>
<dbReference type="AlphaFoldDB" id="A0AA38C2T4"/>
<organism evidence="1 2">
    <name type="scientific">Taxus chinensis</name>
    <name type="common">Chinese yew</name>
    <name type="synonym">Taxus wallichiana var. chinensis</name>
    <dbReference type="NCBI Taxonomy" id="29808"/>
    <lineage>
        <taxon>Eukaryota</taxon>
        <taxon>Viridiplantae</taxon>
        <taxon>Streptophyta</taxon>
        <taxon>Embryophyta</taxon>
        <taxon>Tracheophyta</taxon>
        <taxon>Spermatophyta</taxon>
        <taxon>Pinopsida</taxon>
        <taxon>Pinidae</taxon>
        <taxon>Conifers II</taxon>
        <taxon>Cupressales</taxon>
        <taxon>Taxaceae</taxon>
        <taxon>Taxus</taxon>
    </lineage>
</organism>
<accession>A0AA38C2T4</accession>
<feature type="non-terminal residue" evidence="1">
    <location>
        <position position="73"/>
    </location>
</feature>
<dbReference type="EMBL" id="JAHRHJ020003813">
    <property type="protein sequence ID" value="KAH9290039.1"/>
    <property type="molecule type" value="Genomic_DNA"/>
</dbReference>